<gene>
    <name evidence="1" type="ORF">GIB67_039380</name>
</gene>
<sequence length="98" mass="10884">MDIVGMQNVVELPTTSVANKHIGFSDCLMSEGELEADYNHEFERGLQSDIGYYGGKFVKIGPQGIGNAKTINHLKKIIKQHKVFIAVLLEPFLNVSHI</sequence>
<dbReference type="EMBL" id="JACGCM010001933">
    <property type="protein sequence ID" value="KAF6147250.1"/>
    <property type="molecule type" value="Genomic_DNA"/>
</dbReference>
<name>A0A7J7LXJ4_9MAGN</name>
<evidence type="ECO:0000313" key="2">
    <source>
        <dbReference type="Proteomes" id="UP000541444"/>
    </source>
</evidence>
<dbReference type="AlphaFoldDB" id="A0A7J7LXJ4"/>
<proteinExistence type="predicted"/>
<feature type="non-terminal residue" evidence="1">
    <location>
        <position position="1"/>
    </location>
</feature>
<dbReference type="Proteomes" id="UP000541444">
    <property type="component" value="Unassembled WGS sequence"/>
</dbReference>
<evidence type="ECO:0000313" key="1">
    <source>
        <dbReference type="EMBL" id="KAF6147250.1"/>
    </source>
</evidence>
<keyword evidence="2" id="KW-1185">Reference proteome</keyword>
<comment type="caution">
    <text evidence="1">The sequence shown here is derived from an EMBL/GenBank/DDBJ whole genome shotgun (WGS) entry which is preliminary data.</text>
</comment>
<accession>A0A7J7LXJ4</accession>
<reference evidence="1 2" key="1">
    <citation type="journal article" date="2020" name="IScience">
        <title>Genome Sequencing of the Endangered Kingdonia uniflora (Circaeasteraceae, Ranunculales) Reveals Potential Mechanisms of Evolutionary Specialization.</title>
        <authorList>
            <person name="Sun Y."/>
            <person name="Deng T."/>
            <person name="Zhang A."/>
            <person name="Moore M.J."/>
            <person name="Landis J.B."/>
            <person name="Lin N."/>
            <person name="Zhang H."/>
            <person name="Zhang X."/>
            <person name="Huang J."/>
            <person name="Zhang X."/>
            <person name="Sun H."/>
            <person name="Wang H."/>
        </authorList>
    </citation>
    <scope>NUCLEOTIDE SEQUENCE [LARGE SCALE GENOMIC DNA]</scope>
    <source>
        <strain evidence="1">TB1705</strain>
        <tissue evidence="1">Leaf</tissue>
    </source>
</reference>
<organism evidence="1 2">
    <name type="scientific">Kingdonia uniflora</name>
    <dbReference type="NCBI Taxonomy" id="39325"/>
    <lineage>
        <taxon>Eukaryota</taxon>
        <taxon>Viridiplantae</taxon>
        <taxon>Streptophyta</taxon>
        <taxon>Embryophyta</taxon>
        <taxon>Tracheophyta</taxon>
        <taxon>Spermatophyta</taxon>
        <taxon>Magnoliopsida</taxon>
        <taxon>Ranunculales</taxon>
        <taxon>Circaeasteraceae</taxon>
        <taxon>Kingdonia</taxon>
    </lineage>
</organism>
<protein>
    <submittedName>
        <fullName evidence="1">Uncharacterized protein</fullName>
    </submittedName>
</protein>